<keyword evidence="2" id="KW-0255">Endonuclease</keyword>
<organism evidence="2 3">
    <name type="scientific">Vibrio splendidus</name>
    <dbReference type="NCBI Taxonomy" id="29497"/>
    <lineage>
        <taxon>Bacteria</taxon>
        <taxon>Pseudomonadati</taxon>
        <taxon>Pseudomonadota</taxon>
        <taxon>Gammaproteobacteria</taxon>
        <taxon>Vibrionales</taxon>
        <taxon>Vibrionaceae</taxon>
        <taxon>Vibrio</taxon>
    </lineage>
</organism>
<protein>
    <submittedName>
        <fullName evidence="2">Endonuclease/exonuclease/phosphatase family protein</fullName>
    </submittedName>
</protein>
<proteinExistence type="predicted"/>
<dbReference type="Gene3D" id="3.60.10.10">
    <property type="entry name" value="Endonuclease/exonuclease/phosphatase"/>
    <property type="match status" value="1"/>
</dbReference>
<accession>A0A2T5E0X9</accession>
<keyword evidence="2" id="KW-0540">Nuclease</keyword>
<reference evidence="2 3" key="1">
    <citation type="submission" date="2017-11" db="EMBL/GenBank/DDBJ databases">
        <title>Population delineation of vibrios coincides with oyster pathogenicity.</title>
        <authorList>
            <person name="Bruto M."/>
            <person name="Labreuche Y."/>
            <person name="James A."/>
            <person name="Piel D."/>
            <person name="Chenivesse S."/>
            <person name="Petton B."/>
            <person name="Polz M.F."/>
            <person name="Le Roux F."/>
        </authorList>
    </citation>
    <scope>NUCLEOTIDE SEQUENCE [LARGE SCALE GENOMIC DNA]</scope>
    <source>
        <strain evidence="2 3">1F_55</strain>
    </source>
</reference>
<dbReference type="AlphaFoldDB" id="A0A2T5E0X9"/>
<feature type="domain" description="Endonuclease/exonuclease/phosphatase" evidence="1">
    <location>
        <begin position="83"/>
        <end position="451"/>
    </location>
</feature>
<dbReference type="SUPFAM" id="SSF56219">
    <property type="entry name" value="DNase I-like"/>
    <property type="match status" value="1"/>
</dbReference>
<dbReference type="RefSeq" id="WP_017086868.1">
    <property type="nucleotide sequence ID" value="NZ_CAWNZY010000067.1"/>
</dbReference>
<dbReference type="InterPro" id="IPR005135">
    <property type="entry name" value="Endo/exonuclease/phosphatase"/>
</dbReference>
<dbReference type="GO" id="GO:0004519">
    <property type="term" value="F:endonuclease activity"/>
    <property type="evidence" value="ECO:0007669"/>
    <property type="project" value="UniProtKB-KW"/>
</dbReference>
<keyword evidence="2" id="KW-0378">Hydrolase</keyword>
<dbReference type="EMBL" id="PIGA01000054">
    <property type="protein sequence ID" value="PTP12988.1"/>
    <property type="molecule type" value="Genomic_DNA"/>
</dbReference>
<dbReference type="Pfam" id="PF03372">
    <property type="entry name" value="Exo_endo_phos"/>
    <property type="match status" value="1"/>
</dbReference>
<comment type="caution">
    <text evidence="2">The sequence shown here is derived from an EMBL/GenBank/DDBJ whole genome shotgun (WGS) entry which is preliminary data.</text>
</comment>
<keyword evidence="2" id="KW-0269">Exonuclease</keyword>
<gene>
    <name evidence="2" type="ORF">CWO36_22645</name>
</gene>
<name>A0A2T5E0X9_VIBSP</name>
<dbReference type="Proteomes" id="UP000244080">
    <property type="component" value="Unassembled WGS sequence"/>
</dbReference>
<dbReference type="GO" id="GO:0004527">
    <property type="term" value="F:exonuclease activity"/>
    <property type="evidence" value="ECO:0007669"/>
    <property type="project" value="UniProtKB-KW"/>
</dbReference>
<evidence type="ECO:0000259" key="1">
    <source>
        <dbReference type="Pfam" id="PF03372"/>
    </source>
</evidence>
<dbReference type="InterPro" id="IPR036691">
    <property type="entry name" value="Endo/exonu/phosph_ase_sf"/>
</dbReference>
<evidence type="ECO:0000313" key="2">
    <source>
        <dbReference type="EMBL" id="PTP12988.1"/>
    </source>
</evidence>
<dbReference type="PROSITE" id="PS51257">
    <property type="entry name" value="PROKAR_LIPOPROTEIN"/>
    <property type="match status" value="1"/>
</dbReference>
<sequence>MKMLKSSLALAISTSLLFGCGDETTNNYYPVVPSSTEAKIATYNLSFDRKTFEALVAEMQIEPNAQAMLVSDYLDNTISATDKETAAKVIQIRNVAAVIQKNRPDVLMMAEFNNDGTGTDKSALEGFQKNYLSIAQSIEGAGGDANLEPISYPYFESYSTNTGLLNEFGFDLDNDGTPGTLPGDAWGFGFYHGQYAFALMSKYEIDTANTRTFQEFKWKDLEGATIPTITVCDGSNTIPAGMSCGDEWYSAEEWEEVRLSSKNHVDAPILIPTKDGTETVHLLMSHPTPPAFDVGKNIEQNAAEVDFWHQYIQNKSFIYDDSGKTGGLEQGKHFVMMGDQNLDPVDGDGISSVMQDLHNDALVNQDVTNGSLYPTSYGAAEHAVDKSSSHPQPNRITSTFGLAVDYALPSASLNIVESGVYWSASYEEGRKLFNDSRIGDYGNGKDVSSDHRMVWIKADFSN</sequence>
<evidence type="ECO:0000313" key="3">
    <source>
        <dbReference type="Proteomes" id="UP000244080"/>
    </source>
</evidence>